<dbReference type="PANTHER" id="PTHR43179:SF12">
    <property type="entry name" value="GALACTOFURANOSYLTRANSFERASE GLFT2"/>
    <property type="match status" value="1"/>
</dbReference>
<dbReference type="Gene3D" id="3.90.550.10">
    <property type="entry name" value="Spore Coat Polysaccharide Biosynthesis Protein SpsA, Chain A"/>
    <property type="match status" value="1"/>
</dbReference>
<accession>A0A381TNW1</accession>
<feature type="non-terminal residue" evidence="5">
    <location>
        <position position="167"/>
    </location>
</feature>
<feature type="domain" description="Glycosyltransferase 2-like" evidence="4">
    <location>
        <begin position="9"/>
        <end position="117"/>
    </location>
</feature>
<keyword evidence="2" id="KW-0328">Glycosyltransferase</keyword>
<evidence type="ECO:0000313" key="5">
    <source>
        <dbReference type="EMBL" id="SVA17464.1"/>
    </source>
</evidence>
<organism evidence="5">
    <name type="scientific">marine metagenome</name>
    <dbReference type="NCBI Taxonomy" id="408172"/>
    <lineage>
        <taxon>unclassified sequences</taxon>
        <taxon>metagenomes</taxon>
        <taxon>ecological metagenomes</taxon>
    </lineage>
</organism>
<dbReference type="CDD" id="cd04186">
    <property type="entry name" value="GT_2_like_c"/>
    <property type="match status" value="1"/>
</dbReference>
<dbReference type="SUPFAM" id="SSF53448">
    <property type="entry name" value="Nucleotide-diphospho-sugar transferases"/>
    <property type="match status" value="1"/>
</dbReference>
<evidence type="ECO:0000256" key="3">
    <source>
        <dbReference type="ARBA" id="ARBA00022679"/>
    </source>
</evidence>
<gene>
    <name evidence="5" type="ORF">METZ01_LOCUS70318</name>
</gene>
<sequence length="167" mass="18896">MTEQRPTVSIIIPHWNGIETLSECIDSLLKSTFESYEVIVADNASSDGSQAWIKESHPHIKLVENDQNYGYAGGCNRGADVASGKFLVFLNNDTIQKSDWLHYLVKLMQKDNTIAAAQPKILNYYQKNMFDYAGGSGGYMDMFCFPYARGRLFLEQEEDQGQYNDAK</sequence>
<reference evidence="5" key="1">
    <citation type="submission" date="2018-05" db="EMBL/GenBank/DDBJ databases">
        <authorList>
            <person name="Lanie J.A."/>
            <person name="Ng W.-L."/>
            <person name="Kazmierczak K.M."/>
            <person name="Andrzejewski T.M."/>
            <person name="Davidsen T.M."/>
            <person name="Wayne K.J."/>
            <person name="Tettelin H."/>
            <person name="Glass J.I."/>
            <person name="Rusch D."/>
            <person name="Podicherti R."/>
            <person name="Tsui H.-C.T."/>
            <person name="Winkler M.E."/>
        </authorList>
    </citation>
    <scope>NUCLEOTIDE SEQUENCE</scope>
</reference>
<keyword evidence="3" id="KW-0808">Transferase</keyword>
<protein>
    <recommendedName>
        <fullName evidence="4">Glycosyltransferase 2-like domain-containing protein</fullName>
    </recommendedName>
</protein>
<name>A0A381TNW1_9ZZZZ</name>
<proteinExistence type="inferred from homology"/>
<dbReference type="Pfam" id="PF00535">
    <property type="entry name" value="Glycos_transf_2"/>
    <property type="match status" value="1"/>
</dbReference>
<dbReference type="InterPro" id="IPR001173">
    <property type="entry name" value="Glyco_trans_2-like"/>
</dbReference>
<evidence type="ECO:0000256" key="2">
    <source>
        <dbReference type="ARBA" id="ARBA00022676"/>
    </source>
</evidence>
<dbReference type="EMBL" id="UINC01004872">
    <property type="protein sequence ID" value="SVA17464.1"/>
    <property type="molecule type" value="Genomic_DNA"/>
</dbReference>
<evidence type="ECO:0000256" key="1">
    <source>
        <dbReference type="ARBA" id="ARBA00006739"/>
    </source>
</evidence>
<dbReference type="GO" id="GO:0016757">
    <property type="term" value="F:glycosyltransferase activity"/>
    <property type="evidence" value="ECO:0007669"/>
    <property type="project" value="UniProtKB-KW"/>
</dbReference>
<dbReference type="AlphaFoldDB" id="A0A381TNW1"/>
<evidence type="ECO:0000259" key="4">
    <source>
        <dbReference type="Pfam" id="PF00535"/>
    </source>
</evidence>
<comment type="similarity">
    <text evidence="1">Belongs to the glycosyltransferase 2 family.</text>
</comment>
<dbReference type="InterPro" id="IPR029044">
    <property type="entry name" value="Nucleotide-diphossugar_trans"/>
</dbReference>
<dbReference type="PANTHER" id="PTHR43179">
    <property type="entry name" value="RHAMNOSYLTRANSFERASE WBBL"/>
    <property type="match status" value="1"/>
</dbReference>